<evidence type="ECO:0000256" key="1">
    <source>
        <dbReference type="ARBA" id="ARBA00006484"/>
    </source>
</evidence>
<comment type="similarity">
    <text evidence="1">Belongs to the short-chain dehydrogenases/reductases (SDR) family.</text>
</comment>
<keyword evidence="3" id="KW-0560">Oxidoreductase</keyword>
<dbReference type="WBParaSite" id="SVE_1653300.1">
    <property type="protein sequence ID" value="SVE_1653300.1"/>
    <property type="gene ID" value="SVE_1653300"/>
</dbReference>
<dbReference type="InterPro" id="IPR002347">
    <property type="entry name" value="SDR_fam"/>
</dbReference>
<dbReference type="STRING" id="75913.A0A0K0FW15"/>
<name>A0A0K0FW15_STRVS</name>
<dbReference type="PANTHER" id="PTHR24320">
    <property type="entry name" value="RETINOL DEHYDROGENASE"/>
    <property type="match status" value="1"/>
</dbReference>
<proteinExistence type="inferred from homology"/>
<evidence type="ECO:0000256" key="3">
    <source>
        <dbReference type="ARBA" id="ARBA00023002"/>
    </source>
</evidence>
<reference evidence="4" key="1">
    <citation type="submission" date="2014-07" db="EMBL/GenBank/DDBJ databases">
        <authorList>
            <person name="Martin A.A"/>
            <person name="De Silva N."/>
        </authorList>
    </citation>
    <scope>NUCLEOTIDE SEQUENCE</scope>
</reference>
<evidence type="ECO:0000313" key="4">
    <source>
        <dbReference type="Proteomes" id="UP000035680"/>
    </source>
</evidence>
<dbReference type="PANTHER" id="PTHR24320:SF282">
    <property type="entry name" value="WW DOMAIN-CONTAINING OXIDOREDUCTASE"/>
    <property type="match status" value="1"/>
</dbReference>
<evidence type="ECO:0000313" key="5">
    <source>
        <dbReference type="WBParaSite" id="SVE_1653300.1"/>
    </source>
</evidence>
<sequence length="367" mass="41211">MIGLYYTFDELIVDLSQNAYDNNEMKSGMNDILAYLNKYCDKKKTSGSNGVALVTGTEGTIGKEVCKNLLSLNMKIICLTNFEENEKRKLLFSDNSSVTYINCDLANLKSVKNACKIVKGMIDSLDLVLCIAGVMCIKDKRDFNESDDNKIEKFYQTTIESHSLINFISHAGIVKEMKELLENSSLPQGGKVIFVSSSTCHAGKVPTLNEINEGKFLTEYLNGYQAYANSKLYLSMYSLYLHNFSEIEVIDKPIGVKNDGKCNDNGKRKIEYLSLHPGVVAGNLYKHVNFIFQFAICHLLKVILRSPIIAAYYITEIALKPIFKLEGRYFENNYPVTIKGLSDNPGLIMKFGRKVDDILEDIGFSVS</sequence>
<evidence type="ECO:0000256" key="2">
    <source>
        <dbReference type="ARBA" id="ARBA00022857"/>
    </source>
</evidence>
<dbReference type="Gene3D" id="3.40.50.720">
    <property type="entry name" value="NAD(P)-binding Rossmann-like Domain"/>
    <property type="match status" value="1"/>
</dbReference>
<dbReference type="Pfam" id="PF00106">
    <property type="entry name" value="adh_short"/>
    <property type="match status" value="1"/>
</dbReference>
<dbReference type="InterPro" id="IPR036291">
    <property type="entry name" value="NAD(P)-bd_dom_sf"/>
</dbReference>
<dbReference type="PRINTS" id="PR00081">
    <property type="entry name" value="GDHRDH"/>
</dbReference>
<dbReference type="AlphaFoldDB" id="A0A0K0FW15"/>
<keyword evidence="2" id="KW-0521">NADP</keyword>
<organism evidence="4 5">
    <name type="scientific">Strongyloides venezuelensis</name>
    <name type="common">Threadworm</name>
    <dbReference type="NCBI Taxonomy" id="75913"/>
    <lineage>
        <taxon>Eukaryota</taxon>
        <taxon>Metazoa</taxon>
        <taxon>Ecdysozoa</taxon>
        <taxon>Nematoda</taxon>
        <taxon>Chromadorea</taxon>
        <taxon>Rhabditida</taxon>
        <taxon>Tylenchina</taxon>
        <taxon>Panagrolaimomorpha</taxon>
        <taxon>Strongyloidoidea</taxon>
        <taxon>Strongyloididae</taxon>
        <taxon>Strongyloides</taxon>
    </lineage>
</organism>
<accession>A0A0K0FW15</accession>
<dbReference type="GO" id="GO:0016491">
    <property type="term" value="F:oxidoreductase activity"/>
    <property type="evidence" value="ECO:0007669"/>
    <property type="project" value="UniProtKB-KW"/>
</dbReference>
<keyword evidence="4" id="KW-1185">Reference proteome</keyword>
<protein>
    <submittedName>
        <fullName evidence="5">NAD(P)-binding protein</fullName>
    </submittedName>
</protein>
<reference evidence="5" key="2">
    <citation type="submission" date="2015-08" db="UniProtKB">
        <authorList>
            <consortium name="WormBaseParasite"/>
        </authorList>
    </citation>
    <scope>IDENTIFICATION</scope>
</reference>
<dbReference type="Proteomes" id="UP000035680">
    <property type="component" value="Unassembled WGS sequence"/>
</dbReference>
<dbReference type="SUPFAM" id="SSF51735">
    <property type="entry name" value="NAD(P)-binding Rossmann-fold domains"/>
    <property type="match status" value="1"/>
</dbReference>